<reference evidence="1 2" key="1">
    <citation type="journal article" date="2021" name="Front. Genet.">
        <title>Chromosome-Level Genome Assembly Reveals Significant Gene Expansion in the Toll and IMD Signaling Pathways of Dendrolimus kikuchii.</title>
        <authorList>
            <person name="Zhou J."/>
            <person name="Wu P."/>
            <person name="Xiong Z."/>
            <person name="Liu N."/>
            <person name="Zhao N."/>
            <person name="Ji M."/>
            <person name="Qiu Y."/>
            <person name="Yang B."/>
        </authorList>
    </citation>
    <scope>NUCLEOTIDE SEQUENCE [LARGE SCALE GENOMIC DNA]</scope>
    <source>
        <strain evidence="1">Ann1</strain>
    </source>
</reference>
<dbReference type="Proteomes" id="UP000824533">
    <property type="component" value="Linkage Group LG25"/>
</dbReference>
<comment type="caution">
    <text evidence="1">The sequence shown here is derived from an EMBL/GenBank/DDBJ whole genome shotgun (WGS) entry which is preliminary data.</text>
</comment>
<gene>
    <name evidence="1" type="ORF">K1T71_013274</name>
</gene>
<keyword evidence="2" id="KW-1185">Reference proteome</keyword>
<sequence>MGINLKVSDYVCHLHFKEEDIKMYDKFYIKDKLIIYPKGKKQLKDDALPKMEHQFVPKYFNDPVDEEHCQVEEHQIEEQKALVNQQFSNNLTCANIKTELDLEESPLSQHAHDIIERHQETKTRTLLEDFRDNIKKIPLLPPFWLYIEKPNGLEFMRMDVTTRQILNHLRLNGDTYITVIFPNNQELSLNEKIDIICDIYNYLKSVERWPLCVGTQIDSSRYSRNCKGVIIGEETYKRNQPNPRCKSCRILRNRLQNRAATSINLERIITKKGYDSNLVKQCKCVKRTNIPGSDKKSVPVSLESGDNADFKSCDNFAVEDLSPESPKGFSWQQPEATVDLAEDDADGAAEYQQDDLSLYCSDDEERKPISDITEDPNEHAGFHCNVCNKVILGFRYVCVQCLDFDLCGGCEASGAHDQHYVLRIPGPRTHSEVQRVLARIREHLTASVDPTQVDDDAVDESEAEWTPSKQNLDDIKTSHRQEDLPSNSSKYIPVMKATPIRNYIKVVPIRNITQAKPKMIQSNIEANDTSLPVHKPNLKLVLNRVSGKLSTAKMPEDTKKRRVVVNKRDFNNFLEMHPPAKQPCISVVSENTAKMVSGLGQPASVTRVFASGPMNIDKDTNR</sequence>
<accession>A0ACC1CHL4</accession>
<organism evidence="1 2">
    <name type="scientific">Dendrolimus kikuchii</name>
    <dbReference type="NCBI Taxonomy" id="765133"/>
    <lineage>
        <taxon>Eukaryota</taxon>
        <taxon>Metazoa</taxon>
        <taxon>Ecdysozoa</taxon>
        <taxon>Arthropoda</taxon>
        <taxon>Hexapoda</taxon>
        <taxon>Insecta</taxon>
        <taxon>Pterygota</taxon>
        <taxon>Neoptera</taxon>
        <taxon>Endopterygota</taxon>
        <taxon>Lepidoptera</taxon>
        <taxon>Glossata</taxon>
        <taxon>Ditrysia</taxon>
        <taxon>Bombycoidea</taxon>
        <taxon>Lasiocampidae</taxon>
        <taxon>Dendrolimus</taxon>
    </lineage>
</organism>
<dbReference type="EMBL" id="CM034411">
    <property type="protein sequence ID" value="KAJ0171075.1"/>
    <property type="molecule type" value="Genomic_DNA"/>
</dbReference>
<name>A0ACC1CHL4_9NEOP</name>
<proteinExistence type="predicted"/>
<evidence type="ECO:0000313" key="1">
    <source>
        <dbReference type="EMBL" id="KAJ0171075.1"/>
    </source>
</evidence>
<evidence type="ECO:0000313" key="2">
    <source>
        <dbReference type="Proteomes" id="UP000824533"/>
    </source>
</evidence>
<protein>
    <submittedName>
        <fullName evidence="1">Uncharacterized protein</fullName>
    </submittedName>
</protein>